<dbReference type="EMBL" id="BKCJ010332159">
    <property type="protein sequence ID" value="GEZ85044.1"/>
    <property type="molecule type" value="Genomic_DNA"/>
</dbReference>
<accession>A0A699ISB8</accession>
<feature type="compositionally biased region" description="Acidic residues" evidence="1">
    <location>
        <begin position="76"/>
        <end position="85"/>
    </location>
</feature>
<feature type="region of interest" description="Disordered" evidence="1">
    <location>
        <begin position="1"/>
        <end position="85"/>
    </location>
</feature>
<organism evidence="2">
    <name type="scientific">Tanacetum cinerariifolium</name>
    <name type="common">Dalmatian daisy</name>
    <name type="synonym">Chrysanthemum cinerariifolium</name>
    <dbReference type="NCBI Taxonomy" id="118510"/>
    <lineage>
        <taxon>Eukaryota</taxon>
        <taxon>Viridiplantae</taxon>
        <taxon>Streptophyta</taxon>
        <taxon>Embryophyta</taxon>
        <taxon>Tracheophyta</taxon>
        <taxon>Spermatophyta</taxon>
        <taxon>Magnoliopsida</taxon>
        <taxon>eudicotyledons</taxon>
        <taxon>Gunneridae</taxon>
        <taxon>Pentapetalae</taxon>
        <taxon>asterids</taxon>
        <taxon>campanulids</taxon>
        <taxon>Asterales</taxon>
        <taxon>Asteraceae</taxon>
        <taxon>Asteroideae</taxon>
        <taxon>Anthemideae</taxon>
        <taxon>Anthemidinae</taxon>
        <taxon>Tanacetum</taxon>
    </lineage>
</organism>
<feature type="compositionally biased region" description="Basic and acidic residues" evidence="1">
    <location>
        <begin position="104"/>
        <end position="134"/>
    </location>
</feature>
<dbReference type="AlphaFoldDB" id="A0A699ISB8"/>
<comment type="caution">
    <text evidence="2">The sequence shown here is derived from an EMBL/GenBank/DDBJ whole genome shotgun (WGS) entry which is preliminary data.</text>
</comment>
<reference evidence="2" key="1">
    <citation type="journal article" date="2019" name="Sci. Rep.">
        <title>Draft genome of Tanacetum cinerariifolium, the natural source of mosquito coil.</title>
        <authorList>
            <person name="Yamashiro T."/>
            <person name="Shiraishi A."/>
            <person name="Satake H."/>
            <person name="Nakayama K."/>
        </authorList>
    </citation>
    <scope>NUCLEOTIDE SEQUENCE</scope>
</reference>
<proteinExistence type="predicted"/>
<sequence>MTAGGSSDGAGLELEVSDEQKGKFIDTSEGTGLKPEVPDVSKADSSKSNVDLKKTDDEEETQDDELVHTPENYVPIDDETDDVDDVDDEEYDCISEEMYSDVNVELKDSKREGEGKDDEKMTDTCHVDAEHENVNQEVAGDQVKLKGTSSSLKSKDHYTYHNLKDKIQDHKKRPKTFVEC</sequence>
<name>A0A699ISB8_TANCI</name>
<feature type="compositionally biased region" description="Basic and acidic residues" evidence="1">
    <location>
        <begin position="36"/>
        <end position="56"/>
    </location>
</feature>
<feature type="region of interest" description="Disordered" evidence="1">
    <location>
        <begin position="102"/>
        <end position="137"/>
    </location>
</feature>
<protein>
    <submittedName>
        <fullName evidence="2">Uncharacterized protein</fullName>
    </submittedName>
</protein>
<evidence type="ECO:0000256" key="1">
    <source>
        <dbReference type="SAM" id="MobiDB-lite"/>
    </source>
</evidence>
<gene>
    <name evidence="2" type="ORF">Tci_557017</name>
</gene>
<evidence type="ECO:0000313" key="2">
    <source>
        <dbReference type="EMBL" id="GEZ85044.1"/>
    </source>
</evidence>